<dbReference type="InterPro" id="IPR004170">
    <property type="entry name" value="WWE_dom"/>
</dbReference>
<evidence type="ECO:0000313" key="11">
    <source>
        <dbReference type="Proteomes" id="UP000663828"/>
    </source>
</evidence>
<dbReference type="PROSITE" id="PS50918">
    <property type="entry name" value="WWE"/>
    <property type="match status" value="1"/>
</dbReference>
<dbReference type="PROSITE" id="PS51059">
    <property type="entry name" value="PARP_CATALYTIC"/>
    <property type="match status" value="1"/>
</dbReference>
<dbReference type="GO" id="GO:0003714">
    <property type="term" value="F:transcription corepressor activity"/>
    <property type="evidence" value="ECO:0007669"/>
    <property type="project" value="TreeGrafter"/>
</dbReference>
<evidence type="ECO:0000256" key="1">
    <source>
        <dbReference type="ARBA" id="ARBA00004123"/>
    </source>
</evidence>
<dbReference type="GO" id="GO:0003950">
    <property type="term" value="F:NAD+ poly-ADP-ribosyltransferase activity"/>
    <property type="evidence" value="ECO:0007669"/>
    <property type="project" value="UniProtKB-UniRule"/>
</dbReference>
<dbReference type="AlphaFoldDB" id="A0A813ZAP5"/>
<dbReference type="Pfam" id="PF02825">
    <property type="entry name" value="WWE"/>
    <property type="match status" value="1"/>
</dbReference>
<keyword evidence="4 6" id="KW-0520">NAD</keyword>
<name>A0A813ZAP5_ADIRI</name>
<keyword evidence="3 6" id="KW-0808">Transferase</keyword>
<dbReference type="PANTHER" id="PTHR14453:SF67">
    <property type="entry name" value="POLY [ADP-RIBOSE] POLYMERASE"/>
    <property type="match status" value="1"/>
</dbReference>
<dbReference type="SUPFAM" id="SSF56399">
    <property type="entry name" value="ADP-ribosylation"/>
    <property type="match status" value="1"/>
</dbReference>
<proteinExistence type="predicted"/>
<comment type="caution">
    <text evidence="9">The sequence shown here is derived from an EMBL/GenBank/DDBJ whole genome shotgun (WGS) entry which is preliminary data.</text>
</comment>
<sequence length="347" mass="41168">MEHEDSNRSPNDYKETICPIEHDELIRQNQSVLEEYFKFCTSQLVLPIFNFDKKQLYLYGTASTNFEAEKRFLDLQNNLVLKNSRQSIRDRVCWWYEAWDGTWQLYSPRMNTEIEERHQSEASDFTMLNEIGEKITIDLTKSIETYGTRIKRILRSEYNKHVPVYWKLTPLEVERILLDEKLNEYLAIKHQFDETMHDRYTRIVSIERIQNLSLFTRFCILHDTYIRRYGKENNGTLRYLYHGCPESATKRIIERGFNRSYSGTNGCVYGRGVYFSSKASYSDQYAKLNGLKQKGMFFSRVLVGRSMRGSSNICEPDDGYDTTTDGDHIFVCYHDNQCYPEYLLVYV</sequence>
<dbReference type="EMBL" id="CAJNOJ010000079">
    <property type="protein sequence ID" value="CAF1054968.1"/>
    <property type="molecule type" value="Genomic_DNA"/>
</dbReference>
<protein>
    <recommendedName>
        <fullName evidence="6">Poly [ADP-ribose] polymerase</fullName>
        <shortName evidence="6">PARP</shortName>
        <ecNumber evidence="6">2.4.2.-</ecNumber>
    </recommendedName>
</protein>
<dbReference type="Pfam" id="PF00644">
    <property type="entry name" value="PARP"/>
    <property type="match status" value="1"/>
</dbReference>
<evidence type="ECO:0000313" key="10">
    <source>
        <dbReference type="EMBL" id="CAF1054968.1"/>
    </source>
</evidence>
<evidence type="ECO:0000256" key="4">
    <source>
        <dbReference type="ARBA" id="ARBA00023027"/>
    </source>
</evidence>
<accession>A0A813ZAP5</accession>
<dbReference type="GO" id="GO:0005634">
    <property type="term" value="C:nucleus"/>
    <property type="evidence" value="ECO:0007669"/>
    <property type="project" value="UniProtKB-SubCell"/>
</dbReference>
<evidence type="ECO:0000259" key="8">
    <source>
        <dbReference type="PROSITE" id="PS51059"/>
    </source>
</evidence>
<evidence type="ECO:0000256" key="2">
    <source>
        <dbReference type="ARBA" id="ARBA00022676"/>
    </source>
</evidence>
<dbReference type="SUPFAM" id="SSF117839">
    <property type="entry name" value="WWE domain"/>
    <property type="match status" value="1"/>
</dbReference>
<keyword evidence="5" id="KW-0539">Nucleus</keyword>
<keyword evidence="11" id="KW-1185">Reference proteome</keyword>
<gene>
    <name evidence="10" type="ORF">EDS130_LOCUS17627</name>
    <name evidence="9" type="ORF">XAT740_LOCUS7803</name>
</gene>
<dbReference type="PANTHER" id="PTHR14453">
    <property type="entry name" value="PARP/ZINC FINGER CCCH TYPE DOMAIN CONTAINING PROTEIN"/>
    <property type="match status" value="1"/>
</dbReference>
<dbReference type="InterPro" id="IPR012317">
    <property type="entry name" value="Poly(ADP-ribose)pol_cat_dom"/>
</dbReference>
<dbReference type="GO" id="GO:0005737">
    <property type="term" value="C:cytoplasm"/>
    <property type="evidence" value="ECO:0007669"/>
    <property type="project" value="TreeGrafter"/>
</dbReference>
<feature type="domain" description="PARP catalytic" evidence="8">
    <location>
        <begin position="162"/>
        <end position="347"/>
    </location>
</feature>
<keyword evidence="2 6" id="KW-0328">Glycosyltransferase</keyword>
<feature type="domain" description="WWE" evidence="7">
    <location>
        <begin position="80"/>
        <end position="156"/>
    </location>
</feature>
<dbReference type="InterPro" id="IPR052056">
    <property type="entry name" value="Mono-ARTD/PARP"/>
</dbReference>
<dbReference type="EC" id="2.4.2.-" evidence="6"/>
<organism evidence="9 11">
    <name type="scientific">Adineta ricciae</name>
    <name type="common">Rotifer</name>
    <dbReference type="NCBI Taxonomy" id="249248"/>
    <lineage>
        <taxon>Eukaryota</taxon>
        <taxon>Metazoa</taxon>
        <taxon>Spiralia</taxon>
        <taxon>Gnathifera</taxon>
        <taxon>Rotifera</taxon>
        <taxon>Eurotatoria</taxon>
        <taxon>Bdelloidea</taxon>
        <taxon>Adinetida</taxon>
        <taxon>Adinetidae</taxon>
        <taxon>Adineta</taxon>
    </lineage>
</organism>
<comment type="subcellular location">
    <subcellularLocation>
        <location evidence="1">Nucleus</location>
    </subcellularLocation>
</comment>
<reference evidence="9" key="1">
    <citation type="submission" date="2021-02" db="EMBL/GenBank/DDBJ databases">
        <authorList>
            <person name="Nowell W R."/>
        </authorList>
    </citation>
    <scope>NUCLEOTIDE SEQUENCE</scope>
</reference>
<dbReference type="Gene3D" id="3.30.720.50">
    <property type="match status" value="1"/>
</dbReference>
<dbReference type="EMBL" id="CAJNOR010000379">
    <property type="protein sequence ID" value="CAF0896754.1"/>
    <property type="molecule type" value="Genomic_DNA"/>
</dbReference>
<evidence type="ECO:0000256" key="5">
    <source>
        <dbReference type="ARBA" id="ARBA00023242"/>
    </source>
</evidence>
<dbReference type="OrthoDB" id="406099at2759"/>
<dbReference type="Proteomes" id="UP000663828">
    <property type="component" value="Unassembled WGS sequence"/>
</dbReference>
<evidence type="ECO:0000313" key="9">
    <source>
        <dbReference type="EMBL" id="CAF0896754.1"/>
    </source>
</evidence>
<dbReference type="Proteomes" id="UP000663852">
    <property type="component" value="Unassembled WGS sequence"/>
</dbReference>
<dbReference type="InterPro" id="IPR037197">
    <property type="entry name" value="WWE_dom_sf"/>
</dbReference>
<dbReference type="GO" id="GO:0010629">
    <property type="term" value="P:negative regulation of gene expression"/>
    <property type="evidence" value="ECO:0007669"/>
    <property type="project" value="TreeGrafter"/>
</dbReference>
<evidence type="ECO:0000259" key="7">
    <source>
        <dbReference type="PROSITE" id="PS50918"/>
    </source>
</evidence>
<dbReference type="Gene3D" id="3.90.228.10">
    <property type="match status" value="1"/>
</dbReference>
<evidence type="ECO:0000256" key="6">
    <source>
        <dbReference type="RuleBase" id="RU362114"/>
    </source>
</evidence>
<evidence type="ECO:0000256" key="3">
    <source>
        <dbReference type="ARBA" id="ARBA00022679"/>
    </source>
</evidence>